<proteinExistence type="predicted"/>
<dbReference type="EMBL" id="AP017424">
    <property type="protein sequence ID" value="BAU87985.1"/>
    <property type="molecule type" value="Genomic_DNA"/>
</dbReference>
<protein>
    <submittedName>
        <fullName evidence="1">Uncharacterized protein</fullName>
    </submittedName>
</protein>
<dbReference type="Proteomes" id="UP000217676">
    <property type="component" value="Chromosome"/>
</dbReference>
<keyword evidence="2" id="KW-1185">Reference proteome</keyword>
<organism evidence="1 2">
    <name type="scientific">Streptomyces laurentii</name>
    <dbReference type="NCBI Taxonomy" id="39478"/>
    <lineage>
        <taxon>Bacteria</taxon>
        <taxon>Bacillati</taxon>
        <taxon>Actinomycetota</taxon>
        <taxon>Actinomycetes</taxon>
        <taxon>Kitasatosporales</taxon>
        <taxon>Streptomycetaceae</taxon>
        <taxon>Streptomyces</taxon>
    </lineage>
</organism>
<name>A0A160P9G5_STRLU</name>
<gene>
    <name evidence="1" type="ORF">SLA_7119</name>
</gene>
<evidence type="ECO:0000313" key="1">
    <source>
        <dbReference type="EMBL" id="BAU87985.1"/>
    </source>
</evidence>
<dbReference type="Pfam" id="PF19711">
    <property type="entry name" value="DUF6207"/>
    <property type="match status" value="1"/>
</dbReference>
<dbReference type="AlphaFoldDB" id="A0A160P9G5"/>
<evidence type="ECO:0000313" key="2">
    <source>
        <dbReference type="Proteomes" id="UP000217676"/>
    </source>
</evidence>
<dbReference type="InterPro" id="IPR045775">
    <property type="entry name" value="DUF6207"/>
</dbReference>
<reference evidence="1 2" key="1">
    <citation type="journal article" date="2016" name="Genome Announc.">
        <title>Complete Genome Sequence of Thiostrepton-Producing Streptomyces laurentii ATCC 31255.</title>
        <authorList>
            <person name="Doi K."/>
            <person name="Fujino Y."/>
            <person name="Nagayoshi Y."/>
            <person name="Ohshima T."/>
            <person name="Ogata S."/>
        </authorList>
    </citation>
    <scope>NUCLEOTIDE SEQUENCE [LARGE SCALE GENOMIC DNA]</scope>
    <source>
        <strain evidence="1 2">ATCC 31255</strain>
    </source>
</reference>
<accession>A0A160P9G5</accession>
<sequence>MLPRPRVNWWPPAIVGQGMRIDEQHIAAPGLVVLDITAADEDTLHAVMDALQQRWKTSGIMPVRRVPGEPGVRARVYAHFGCER</sequence>
<dbReference type="KEGG" id="slau:SLA_7119"/>